<keyword evidence="2" id="KW-1185">Reference proteome</keyword>
<name>A0A9P6AEQ6_9AGAM</name>
<evidence type="ECO:0000313" key="2">
    <source>
        <dbReference type="Proteomes" id="UP000886523"/>
    </source>
</evidence>
<dbReference type="AlphaFoldDB" id="A0A9P6AEQ6"/>
<dbReference type="EMBL" id="MU129214">
    <property type="protein sequence ID" value="KAF9504560.1"/>
    <property type="molecule type" value="Genomic_DNA"/>
</dbReference>
<gene>
    <name evidence="1" type="ORF">BS47DRAFT_1401281</name>
</gene>
<dbReference type="OrthoDB" id="312874at2759"/>
<sequence length="137" mass="15978">MTSLRKLDWMFYNLGSSVPQVTLQTFMEFLAPPQPDFDIDTTINALKLMPDGTFSASGQWKTFNEEPRDLARLAGKAQYNATRPNSYLLLKDRFDDKIISWVDIAFLCEYKREDGMDELDNTRHAEVYMEYAAHHER</sequence>
<organism evidence="1 2">
    <name type="scientific">Hydnum rufescens UP504</name>
    <dbReference type="NCBI Taxonomy" id="1448309"/>
    <lineage>
        <taxon>Eukaryota</taxon>
        <taxon>Fungi</taxon>
        <taxon>Dikarya</taxon>
        <taxon>Basidiomycota</taxon>
        <taxon>Agaricomycotina</taxon>
        <taxon>Agaricomycetes</taxon>
        <taxon>Cantharellales</taxon>
        <taxon>Hydnaceae</taxon>
        <taxon>Hydnum</taxon>
    </lineage>
</organism>
<evidence type="ECO:0000313" key="1">
    <source>
        <dbReference type="EMBL" id="KAF9504560.1"/>
    </source>
</evidence>
<protein>
    <submittedName>
        <fullName evidence="1">Uncharacterized protein</fullName>
    </submittedName>
</protein>
<accession>A0A9P6AEQ6</accession>
<proteinExistence type="predicted"/>
<dbReference type="Proteomes" id="UP000886523">
    <property type="component" value="Unassembled WGS sequence"/>
</dbReference>
<comment type="caution">
    <text evidence="1">The sequence shown here is derived from an EMBL/GenBank/DDBJ whole genome shotgun (WGS) entry which is preliminary data.</text>
</comment>
<reference evidence="1" key="1">
    <citation type="journal article" date="2020" name="Nat. Commun.">
        <title>Large-scale genome sequencing of mycorrhizal fungi provides insights into the early evolution of symbiotic traits.</title>
        <authorList>
            <person name="Miyauchi S."/>
            <person name="Kiss E."/>
            <person name="Kuo A."/>
            <person name="Drula E."/>
            <person name="Kohler A."/>
            <person name="Sanchez-Garcia M."/>
            <person name="Morin E."/>
            <person name="Andreopoulos B."/>
            <person name="Barry K.W."/>
            <person name="Bonito G."/>
            <person name="Buee M."/>
            <person name="Carver A."/>
            <person name="Chen C."/>
            <person name="Cichocki N."/>
            <person name="Clum A."/>
            <person name="Culley D."/>
            <person name="Crous P.W."/>
            <person name="Fauchery L."/>
            <person name="Girlanda M."/>
            <person name="Hayes R.D."/>
            <person name="Keri Z."/>
            <person name="LaButti K."/>
            <person name="Lipzen A."/>
            <person name="Lombard V."/>
            <person name="Magnuson J."/>
            <person name="Maillard F."/>
            <person name="Murat C."/>
            <person name="Nolan M."/>
            <person name="Ohm R.A."/>
            <person name="Pangilinan J."/>
            <person name="Pereira M.F."/>
            <person name="Perotto S."/>
            <person name="Peter M."/>
            <person name="Pfister S."/>
            <person name="Riley R."/>
            <person name="Sitrit Y."/>
            <person name="Stielow J.B."/>
            <person name="Szollosi G."/>
            <person name="Zifcakova L."/>
            <person name="Stursova M."/>
            <person name="Spatafora J.W."/>
            <person name="Tedersoo L."/>
            <person name="Vaario L.M."/>
            <person name="Yamada A."/>
            <person name="Yan M."/>
            <person name="Wang P."/>
            <person name="Xu J."/>
            <person name="Bruns T."/>
            <person name="Baldrian P."/>
            <person name="Vilgalys R."/>
            <person name="Dunand C."/>
            <person name="Henrissat B."/>
            <person name="Grigoriev I.V."/>
            <person name="Hibbett D."/>
            <person name="Nagy L.G."/>
            <person name="Martin F.M."/>
        </authorList>
    </citation>
    <scope>NUCLEOTIDE SEQUENCE</scope>
    <source>
        <strain evidence="1">UP504</strain>
    </source>
</reference>